<evidence type="ECO:0000313" key="11">
    <source>
        <dbReference type="EMBL" id="QSF47863.1"/>
    </source>
</evidence>
<keyword evidence="5" id="KW-0680">Restriction system</keyword>
<evidence type="ECO:0000256" key="7">
    <source>
        <dbReference type="ARBA" id="ARBA00049120"/>
    </source>
</evidence>
<dbReference type="Proteomes" id="UP000663452">
    <property type="component" value="Chromosome"/>
</dbReference>
<sequence>MYQFDCLQGLKLLPDKCINTCVTSPPYWGLRDYGVDGQLGLEDSPDTYVESLLQVFEEVERVLRDDGTLWVNLGDTYVRRPQKTSNPDKNSGFQKGQTSESARDKRKIPEGLKIKDMVGIPWRVAFALQATGWYLRSDIIWQKRNFTPENVPDRPTKAHEYIFLLSKNKKYYYDAESVMEDTVDGLGKRRRRSVWTVSSSTFKGAHFATFPEELITPCILSGCPENGVVLDPFMGAGTTALVAAKNDRNFIGFELNHEYIEIANKRLEHISS</sequence>
<dbReference type="Gene3D" id="3.40.50.150">
    <property type="entry name" value="Vaccinia Virus protein VP39"/>
    <property type="match status" value="1"/>
</dbReference>
<evidence type="ECO:0000256" key="9">
    <source>
        <dbReference type="SAM" id="MobiDB-lite"/>
    </source>
</evidence>
<dbReference type="EMBL" id="CP070969">
    <property type="protein sequence ID" value="QSF47863.1"/>
    <property type="molecule type" value="Genomic_DNA"/>
</dbReference>
<dbReference type="InterPro" id="IPR001091">
    <property type="entry name" value="RM_Methyltransferase"/>
</dbReference>
<feature type="region of interest" description="Disordered" evidence="9">
    <location>
        <begin position="80"/>
        <end position="106"/>
    </location>
</feature>
<evidence type="ECO:0000256" key="1">
    <source>
        <dbReference type="ARBA" id="ARBA00010203"/>
    </source>
</evidence>
<evidence type="ECO:0000256" key="6">
    <source>
        <dbReference type="ARBA" id="ARBA00023125"/>
    </source>
</evidence>
<evidence type="ECO:0000256" key="3">
    <source>
        <dbReference type="ARBA" id="ARBA00022679"/>
    </source>
</evidence>
<keyword evidence="3" id="KW-0808">Transferase</keyword>
<evidence type="ECO:0000256" key="8">
    <source>
        <dbReference type="RuleBase" id="RU362026"/>
    </source>
</evidence>
<evidence type="ECO:0000256" key="2">
    <source>
        <dbReference type="ARBA" id="ARBA00022603"/>
    </source>
</evidence>
<gene>
    <name evidence="11" type="ORF">JRJ22_19300</name>
</gene>
<keyword evidence="4" id="KW-0949">S-adenosyl-L-methionine</keyword>
<accession>A0ABX7LLS0</accession>
<dbReference type="InterPro" id="IPR002941">
    <property type="entry name" value="DNA_methylase_N4/N6"/>
</dbReference>
<dbReference type="InterPro" id="IPR017985">
    <property type="entry name" value="MeTrfase_CN4_CS"/>
</dbReference>
<dbReference type="PRINTS" id="PR00508">
    <property type="entry name" value="S21N4MTFRASE"/>
</dbReference>
<name>A0ABX7LLS0_9BACL</name>
<feature type="compositionally biased region" description="Polar residues" evidence="9">
    <location>
        <begin position="83"/>
        <end position="100"/>
    </location>
</feature>
<evidence type="ECO:0000259" key="10">
    <source>
        <dbReference type="Pfam" id="PF01555"/>
    </source>
</evidence>
<evidence type="ECO:0000256" key="4">
    <source>
        <dbReference type="ARBA" id="ARBA00022691"/>
    </source>
</evidence>
<evidence type="ECO:0000313" key="12">
    <source>
        <dbReference type="Proteomes" id="UP000663452"/>
    </source>
</evidence>
<keyword evidence="2" id="KW-0489">Methyltransferase</keyword>
<proteinExistence type="inferred from homology"/>
<dbReference type="InterPro" id="IPR029063">
    <property type="entry name" value="SAM-dependent_MTases_sf"/>
</dbReference>
<keyword evidence="12" id="KW-1185">Reference proteome</keyword>
<dbReference type="SUPFAM" id="SSF53335">
    <property type="entry name" value="S-adenosyl-L-methionine-dependent methyltransferases"/>
    <property type="match status" value="1"/>
</dbReference>
<dbReference type="EC" id="2.1.1.-" evidence="8"/>
<comment type="similarity">
    <text evidence="1">Belongs to the N(4)/N(6)-methyltransferase family. N(4) subfamily.</text>
</comment>
<dbReference type="PROSITE" id="PS00093">
    <property type="entry name" value="N4_MTASE"/>
    <property type="match status" value="1"/>
</dbReference>
<dbReference type="Pfam" id="PF01555">
    <property type="entry name" value="N6_N4_Mtase"/>
    <property type="match status" value="1"/>
</dbReference>
<keyword evidence="6" id="KW-0238">DNA-binding</keyword>
<feature type="domain" description="DNA methylase N-4/N-6" evidence="10">
    <location>
        <begin position="18"/>
        <end position="265"/>
    </location>
</feature>
<comment type="catalytic activity">
    <reaction evidence="7">
        <text>a 2'-deoxycytidine in DNA + S-adenosyl-L-methionine = an N(4)-methyl-2'-deoxycytidine in DNA + S-adenosyl-L-homocysteine + H(+)</text>
        <dbReference type="Rhea" id="RHEA:16857"/>
        <dbReference type="Rhea" id="RHEA-COMP:11369"/>
        <dbReference type="Rhea" id="RHEA-COMP:13674"/>
        <dbReference type="ChEBI" id="CHEBI:15378"/>
        <dbReference type="ChEBI" id="CHEBI:57856"/>
        <dbReference type="ChEBI" id="CHEBI:59789"/>
        <dbReference type="ChEBI" id="CHEBI:85452"/>
        <dbReference type="ChEBI" id="CHEBI:137933"/>
        <dbReference type="EC" id="2.1.1.113"/>
    </reaction>
</comment>
<protein>
    <recommendedName>
        <fullName evidence="8">Methyltransferase</fullName>
        <ecNumber evidence="8">2.1.1.-</ecNumber>
    </recommendedName>
</protein>
<evidence type="ECO:0000256" key="5">
    <source>
        <dbReference type="ARBA" id="ARBA00022747"/>
    </source>
</evidence>
<reference evidence="11 12" key="1">
    <citation type="submission" date="2021-02" db="EMBL/GenBank/DDBJ databases">
        <title>Paenibacillus tianjinensis sp. nov.</title>
        <authorList>
            <person name="Liu H."/>
        </authorList>
    </citation>
    <scope>NUCLEOTIDE SEQUENCE [LARGE SCALE GENOMIC DNA]</scope>
    <source>
        <strain evidence="11 12">TB2019</strain>
    </source>
</reference>
<organism evidence="11 12">
    <name type="scientific">Paenibacillus tianjinensis</name>
    <dbReference type="NCBI Taxonomy" id="2810347"/>
    <lineage>
        <taxon>Bacteria</taxon>
        <taxon>Bacillati</taxon>
        <taxon>Bacillota</taxon>
        <taxon>Bacilli</taxon>
        <taxon>Bacillales</taxon>
        <taxon>Paenibacillaceae</taxon>
        <taxon>Paenibacillus</taxon>
    </lineage>
</organism>